<dbReference type="InterPro" id="IPR009939">
    <property type="entry name" value="Chitosanase_fungal"/>
</dbReference>
<dbReference type="GO" id="GO:0016977">
    <property type="term" value="F:chitosanase activity"/>
    <property type="evidence" value="ECO:0007669"/>
    <property type="project" value="UniProtKB-EC"/>
</dbReference>
<comment type="similarity">
    <text evidence="3 10">Belongs to the glycosyl hydrolase 75 family.</text>
</comment>
<dbReference type="PANTHER" id="PTHR42061:SF6">
    <property type="entry name" value="ENDO-CHITOSANASE"/>
    <property type="match status" value="1"/>
</dbReference>
<organism evidence="11 12">
    <name type="scientific">Metarhizium album (strain ARSEF 1941)</name>
    <dbReference type="NCBI Taxonomy" id="1081103"/>
    <lineage>
        <taxon>Eukaryota</taxon>
        <taxon>Fungi</taxon>
        <taxon>Dikarya</taxon>
        <taxon>Ascomycota</taxon>
        <taxon>Pezizomycotina</taxon>
        <taxon>Sordariomycetes</taxon>
        <taxon>Hypocreomycetidae</taxon>
        <taxon>Hypocreales</taxon>
        <taxon>Clavicipitaceae</taxon>
        <taxon>Metarhizium</taxon>
    </lineage>
</organism>
<keyword evidence="6 10" id="KW-0378">Hydrolase</keyword>
<accession>A0A0B2WHS6</accession>
<evidence type="ECO:0000256" key="1">
    <source>
        <dbReference type="ARBA" id="ARBA00000405"/>
    </source>
</evidence>
<evidence type="ECO:0000256" key="6">
    <source>
        <dbReference type="ARBA" id="ARBA00022801"/>
    </source>
</evidence>
<keyword evidence="5 10" id="KW-0732">Signal</keyword>
<evidence type="ECO:0000256" key="2">
    <source>
        <dbReference type="ARBA" id="ARBA00004613"/>
    </source>
</evidence>
<name>A0A0B2WHS6_METAS</name>
<evidence type="ECO:0000256" key="8">
    <source>
        <dbReference type="ARBA" id="ARBA00023295"/>
    </source>
</evidence>
<gene>
    <name evidence="11" type="ORF">MAM_06638</name>
</gene>
<dbReference type="AlphaFoldDB" id="A0A0B2WHS6"/>
<reference evidence="11 12" key="1">
    <citation type="journal article" date="2014" name="Proc. Natl. Acad. Sci. U.S.A.">
        <title>Trajectory and genomic determinants of fungal-pathogen speciation and host adaptation.</title>
        <authorList>
            <person name="Hu X."/>
            <person name="Xiao G."/>
            <person name="Zheng P."/>
            <person name="Shang Y."/>
            <person name="Su Y."/>
            <person name="Zhang X."/>
            <person name="Liu X."/>
            <person name="Zhan S."/>
            <person name="St Leger R.J."/>
            <person name="Wang C."/>
        </authorList>
    </citation>
    <scope>NUCLEOTIDE SEQUENCE [LARGE SCALE GENOMIC DNA]</scope>
    <source>
        <strain evidence="11 12">ARSEF 1941</strain>
    </source>
</reference>
<feature type="chain" id="PRO_5005110438" description="Endo-chitosanase" evidence="10">
    <location>
        <begin position="18"/>
        <end position="236"/>
    </location>
</feature>
<dbReference type="OrthoDB" id="4756206at2759"/>
<dbReference type="PANTHER" id="PTHR42061">
    <property type="entry name" value="ENDO-CHITOSANASE"/>
    <property type="match status" value="1"/>
</dbReference>
<evidence type="ECO:0000256" key="5">
    <source>
        <dbReference type="ARBA" id="ARBA00022729"/>
    </source>
</evidence>
<comment type="caution">
    <text evidence="11">The sequence shown here is derived from an EMBL/GenBank/DDBJ whole genome shotgun (WGS) entry which is preliminary data.</text>
</comment>
<dbReference type="EC" id="3.2.1.132" evidence="10"/>
<keyword evidence="7" id="KW-0119">Carbohydrate metabolism</keyword>
<dbReference type="GeneID" id="63741093"/>
<evidence type="ECO:0000256" key="4">
    <source>
        <dbReference type="ARBA" id="ARBA00022525"/>
    </source>
</evidence>
<dbReference type="Pfam" id="PF07335">
    <property type="entry name" value="Glyco_hydro_75"/>
    <property type="match status" value="1"/>
</dbReference>
<protein>
    <recommendedName>
        <fullName evidence="10">Endo-chitosanase</fullName>
        <ecNumber evidence="10">3.2.1.132</ecNumber>
    </recommendedName>
</protein>
<comment type="function">
    <text evidence="10">Chitosanase catalyzing the endo-type cleavage of chitosan, the deacylated form of chitin. Chitosanase may be crucial in the degradation of the deacetylated portion of chitin in the fungal cell wall.</text>
</comment>
<keyword evidence="12" id="KW-1185">Reference proteome</keyword>
<evidence type="ECO:0000256" key="7">
    <source>
        <dbReference type="ARBA" id="ARBA00023277"/>
    </source>
</evidence>
<proteinExistence type="inferred from homology"/>
<evidence type="ECO:0000256" key="10">
    <source>
        <dbReference type="RuleBase" id="RU361208"/>
    </source>
</evidence>
<evidence type="ECO:0000313" key="11">
    <source>
        <dbReference type="EMBL" id="KHN95581.1"/>
    </source>
</evidence>
<keyword evidence="9 10" id="KW-0624">Polysaccharide degradation</keyword>
<comment type="subcellular location">
    <subcellularLocation>
        <location evidence="2 10">Secreted</location>
    </subcellularLocation>
</comment>
<dbReference type="EMBL" id="AZHE01000022">
    <property type="protein sequence ID" value="KHN95581.1"/>
    <property type="molecule type" value="Genomic_DNA"/>
</dbReference>
<keyword evidence="4" id="KW-0964">Secreted</keyword>
<dbReference type="HOGENOM" id="CLU_046555_0_0_1"/>
<feature type="signal peptide" evidence="10">
    <location>
        <begin position="1"/>
        <end position="17"/>
    </location>
</feature>
<evidence type="ECO:0000313" key="12">
    <source>
        <dbReference type="Proteomes" id="UP000030816"/>
    </source>
</evidence>
<evidence type="ECO:0000256" key="9">
    <source>
        <dbReference type="ARBA" id="ARBA00023326"/>
    </source>
</evidence>
<keyword evidence="8 10" id="KW-0326">Glycosidase</keyword>
<dbReference type="GO" id="GO:0000272">
    <property type="term" value="P:polysaccharide catabolic process"/>
    <property type="evidence" value="ECO:0007669"/>
    <property type="project" value="UniProtKB-KW"/>
</dbReference>
<dbReference type="Proteomes" id="UP000030816">
    <property type="component" value="Unassembled WGS sequence"/>
</dbReference>
<dbReference type="GO" id="GO:0005576">
    <property type="term" value="C:extracellular region"/>
    <property type="evidence" value="ECO:0007669"/>
    <property type="project" value="UniProtKB-SubCell"/>
</dbReference>
<sequence length="236" mass="25600">MRRSLVAIAILGAVASAHRIPSHLEDLYHRNKPGTCFKKLSDIFHGGATYCGDVPEAIYVKGSDGNYDNMDIDCDGARYWSGECSNDGDIYGLGYTAFVDTVRTYGIRDLDTNVHPYVVFGNEGSNPSFDPRSMGMQPLSVMAVVCNGQLFYAVWGDTNDFTSTGEASLALGRLCFPKEIFSGNSTHAPKDVLYIGFIGNDAVPGAKGANWKTKNTARFQASIKRLGDKLVAGIPY</sequence>
<comment type="catalytic activity">
    <reaction evidence="1 10">
        <text>Endohydrolysis of beta-(1-&gt;4)-linkages between D-glucosamine residues in a partly acetylated chitosan.</text>
        <dbReference type="EC" id="3.2.1.132"/>
    </reaction>
</comment>
<evidence type="ECO:0000256" key="3">
    <source>
        <dbReference type="ARBA" id="ARBA00007799"/>
    </source>
</evidence>
<dbReference type="RefSeq" id="XP_040676647.1">
    <property type="nucleotide sequence ID" value="XM_040825436.1"/>
</dbReference>